<dbReference type="EMBL" id="BAABCQ010000009">
    <property type="protein sequence ID" value="GAA3956715.1"/>
    <property type="molecule type" value="Genomic_DNA"/>
</dbReference>
<keyword evidence="2" id="KW-1185">Reference proteome</keyword>
<dbReference type="RefSeq" id="WP_345589097.1">
    <property type="nucleotide sequence ID" value="NZ_BAABCQ010000009.1"/>
</dbReference>
<evidence type="ECO:0000313" key="2">
    <source>
        <dbReference type="Proteomes" id="UP001500034"/>
    </source>
</evidence>
<organism evidence="1 2">
    <name type="scientific">Streptomyces marokkonensis</name>
    <dbReference type="NCBI Taxonomy" id="324855"/>
    <lineage>
        <taxon>Bacteria</taxon>
        <taxon>Bacillati</taxon>
        <taxon>Actinomycetota</taxon>
        <taxon>Actinomycetes</taxon>
        <taxon>Kitasatosporales</taxon>
        <taxon>Streptomycetaceae</taxon>
        <taxon>Streptomyces</taxon>
    </lineage>
</organism>
<protein>
    <submittedName>
        <fullName evidence="1">Uncharacterized protein</fullName>
    </submittedName>
</protein>
<gene>
    <name evidence="1" type="ORF">GCM10022384_07290</name>
</gene>
<dbReference type="Proteomes" id="UP001500034">
    <property type="component" value="Unassembled WGS sequence"/>
</dbReference>
<reference evidence="2" key="1">
    <citation type="journal article" date="2019" name="Int. J. Syst. Evol. Microbiol.">
        <title>The Global Catalogue of Microorganisms (GCM) 10K type strain sequencing project: providing services to taxonomists for standard genome sequencing and annotation.</title>
        <authorList>
            <consortium name="The Broad Institute Genomics Platform"/>
            <consortium name="The Broad Institute Genome Sequencing Center for Infectious Disease"/>
            <person name="Wu L."/>
            <person name="Ma J."/>
        </authorList>
    </citation>
    <scope>NUCLEOTIDE SEQUENCE [LARGE SCALE GENOMIC DNA]</scope>
    <source>
        <strain evidence="2">JCM 17027</strain>
    </source>
</reference>
<name>A0ABP7NYI5_9ACTN</name>
<accession>A0ABP7NYI5</accession>
<proteinExistence type="predicted"/>
<evidence type="ECO:0000313" key="1">
    <source>
        <dbReference type="EMBL" id="GAA3956715.1"/>
    </source>
</evidence>
<comment type="caution">
    <text evidence="1">The sequence shown here is derived from an EMBL/GenBank/DDBJ whole genome shotgun (WGS) entry which is preliminary data.</text>
</comment>
<sequence>MPDVGDVVTAQLLVTPYDATTVATLTVTAPDGTTSTPVTATVDSGQTWTAPLTYTAAGVWLLRWTVTGTGSSVENEQVSVAPTPGTGPGYRSYATTTDLANYLRAAPPLDAAGLLADASRMLDTMVLAYCRYDVDDASMPTDLDVAAAIGRAVCAQVAWWDEIGDHTGAAGAGYGNVSIGSVALGRTTGSASASASGGDAAARQIAPQVWDELRAPSLHDKLFVGAVTVPW</sequence>